<reference evidence="2 3" key="1">
    <citation type="submission" date="2017-10" db="EMBL/GenBank/DDBJ databases">
        <title>The draft genome sequence of Lewinella nigricans NBRC 102662.</title>
        <authorList>
            <person name="Wang K."/>
        </authorList>
    </citation>
    <scope>NUCLEOTIDE SEQUENCE [LARGE SCALE GENOMIC DNA]</scope>
    <source>
        <strain evidence="2 3">NBRC 102662</strain>
    </source>
</reference>
<comment type="caution">
    <text evidence="2">The sequence shown here is derived from an EMBL/GenBank/DDBJ whole genome shotgun (WGS) entry which is preliminary data.</text>
</comment>
<evidence type="ECO:0000256" key="1">
    <source>
        <dbReference type="SAM" id="MobiDB-lite"/>
    </source>
</evidence>
<evidence type="ECO:0000313" key="2">
    <source>
        <dbReference type="EMBL" id="PHN00660.1"/>
    </source>
</evidence>
<dbReference type="RefSeq" id="WP_099155933.1">
    <property type="nucleotide sequence ID" value="NZ_PDUD01000085.1"/>
</dbReference>
<proteinExistence type="predicted"/>
<sequence>MNAAEANKLLRYYRIQQLYKYMQSYQLSHEFIASTLSGHFTVGEPVIHLALRHEVIKLNYEHLDLDFKWADLLIKKVQSREYRQRKEQKRKSKTQPELFSE</sequence>
<accession>A0A2D0MWV3</accession>
<gene>
    <name evidence="2" type="ORF">CRP01_41095</name>
</gene>
<keyword evidence="3" id="KW-1185">Reference proteome</keyword>
<evidence type="ECO:0000313" key="3">
    <source>
        <dbReference type="Proteomes" id="UP000223913"/>
    </source>
</evidence>
<dbReference type="EMBL" id="PDUD01000085">
    <property type="protein sequence ID" value="PHN00660.1"/>
    <property type="molecule type" value="Genomic_DNA"/>
</dbReference>
<dbReference type="Proteomes" id="UP000223913">
    <property type="component" value="Unassembled WGS sequence"/>
</dbReference>
<dbReference type="AlphaFoldDB" id="A0A2D0MWV3"/>
<feature type="region of interest" description="Disordered" evidence="1">
    <location>
        <begin position="80"/>
        <end position="101"/>
    </location>
</feature>
<name>A0A2D0MWV3_FLAN2</name>
<organism evidence="2 3">
    <name type="scientific">Flavilitoribacter nigricans (strain ATCC 23147 / DSM 23189 / NBRC 102662 / NCIMB 1420 / SS-2)</name>
    <name type="common">Lewinella nigricans</name>
    <dbReference type="NCBI Taxonomy" id="1122177"/>
    <lineage>
        <taxon>Bacteria</taxon>
        <taxon>Pseudomonadati</taxon>
        <taxon>Bacteroidota</taxon>
        <taxon>Saprospiria</taxon>
        <taxon>Saprospirales</taxon>
        <taxon>Lewinellaceae</taxon>
        <taxon>Flavilitoribacter</taxon>
    </lineage>
</organism>
<protein>
    <submittedName>
        <fullName evidence="2">Uncharacterized protein</fullName>
    </submittedName>
</protein>